<dbReference type="InterPro" id="IPR016169">
    <property type="entry name" value="FAD-bd_PCMH_sub2"/>
</dbReference>
<dbReference type="GO" id="GO:0016491">
    <property type="term" value="F:oxidoreductase activity"/>
    <property type="evidence" value="ECO:0007669"/>
    <property type="project" value="UniProtKB-KW"/>
</dbReference>
<dbReference type="InterPro" id="IPR050416">
    <property type="entry name" value="FAD-linked_Oxidoreductase"/>
</dbReference>
<evidence type="ECO:0000313" key="7">
    <source>
        <dbReference type="EMBL" id="KAF1922278.1"/>
    </source>
</evidence>
<dbReference type="Gene3D" id="3.30.465.10">
    <property type="match status" value="1"/>
</dbReference>
<dbReference type="Proteomes" id="UP000800082">
    <property type="component" value="Unassembled WGS sequence"/>
</dbReference>
<keyword evidence="4" id="KW-0560">Oxidoreductase</keyword>
<dbReference type="InterPro" id="IPR016166">
    <property type="entry name" value="FAD-bd_PCMH"/>
</dbReference>
<name>A0A6A5R548_9PLEO</name>
<dbReference type="GO" id="GO:0071949">
    <property type="term" value="F:FAD binding"/>
    <property type="evidence" value="ECO:0007669"/>
    <property type="project" value="InterPro"/>
</dbReference>
<evidence type="ECO:0000256" key="3">
    <source>
        <dbReference type="ARBA" id="ARBA00022827"/>
    </source>
</evidence>
<dbReference type="OrthoDB" id="9996127at2759"/>
<evidence type="ECO:0000259" key="6">
    <source>
        <dbReference type="PROSITE" id="PS51387"/>
    </source>
</evidence>
<evidence type="ECO:0000313" key="8">
    <source>
        <dbReference type="Proteomes" id="UP000800082"/>
    </source>
</evidence>
<dbReference type="RefSeq" id="XP_033442532.1">
    <property type="nucleotide sequence ID" value="XM_033597442.1"/>
</dbReference>
<dbReference type="Pfam" id="PF01565">
    <property type="entry name" value="FAD_binding_4"/>
    <property type="match status" value="1"/>
</dbReference>
<comment type="similarity">
    <text evidence="1">Belongs to the oxygen-dependent FAD-linked oxidoreductase family.</text>
</comment>
<keyword evidence="2" id="KW-0285">Flavoprotein</keyword>
<dbReference type="EMBL" id="ML979039">
    <property type="protein sequence ID" value="KAF1922278.1"/>
    <property type="molecule type" value="Genomic_DNA"/>
</dbReference>
<dbReference type="PROSITE" id="PS51387">
    <property type="entry name" value="FAD_PCMH"/>
    <property type="match status" value="1"/>
</dbReference>
<dbReference type="InterPro" id="IPR036318">
    <property type="entry name" value="FAD-bd_PCMH-like_sf"/>
</dbReference>
<sequence length="515" mass="56755">MVSPKSSFVVYGLALLPALVTSSPIASGYFERKLFSRDNITATTVTAELGPRLSSGSLVFGSDNPQWSNATSRWNRFVRPDVQVVVEPAAECDIAKIIKYCNDNSFEFLVRNRGHGITSSLSAFSGIQINVEGLQDITVQPDEETAVLQAGTSGGQVIRELWDQGYVTTTGATQCVGIMGPSLGGGHGRYNGLYGLVTDNILHYNVVLANGTEIGVNETSHSDLLWALKGAGHNFAAVTSIVKKIYPKDIDTWHFHNYTWTQDKLETVFETLNTFHKSYNGTTPPKMGVNYGSIIMDRSVSTAEAVLKWGFYYAGPAIEAEELLRPFNAIGAVAEDMIDLSYPEVSDLTSGDCVSGDLAISSVLTLEYNATAERALYNHYIAKVAEYPELGATAYLWHEGYATAGYQAIPSESTAYPHREENHIMFFATAVPEGSELLDAANVWAKESTDIWNDGQPGRRPKLYVNYAMGHDYETLESIYGYEPWRLERLRSLKVAYDPEDHFRFFVPIVSNSTS</sequence>
<feature type="domain" description="FAD-binding PCMH-type" evidence="6">
    <location>
        <begin position="77"/>
        <end position="248"/>
    </location>
</feature>
<dbReference type="AlphaFoldDB" id="A0A6A5R548"/>
<feature type="chain" id="PRO_5025384850" evidence="5">
    <location>
        <begin position="23"/>
        <end position="515"/>
    </location>
</feature>
<evidence type="ECO:0000256" key="2">
    <source>
        <dbReference type="ARBA" id="ARBA00022630"/>
    </source>
</evidence>
<dbReference type="PANTHER" id="PTHR42973">
    <property type="entry name" value="BINDING OXIDOREDUCTASE, PUTATIVE (AFU_ORTHOLOGUE AFUA_1G17690)-RELATED"/>
    <property type="match status" value="1"/>
</dbReference>
<gene>
    <name evidence="7" type="ORF">M421DRAFT_78908</name>
</gene>
<keyword evidence="8" id="KW-1185">Reference proteome</keyword>
<proteinExistence type="inferred from homology"/>
<reference evidence="7" key="1">
    <citation type="journal article" date="2020" name="Stud. Mycol.">
        <title>101 Dothideomycetes genomes: a test case for predicting lifestyles and emergence of pathogens.</title>
        <authorList>
            <person name="Haridas S."/>
            <person name="Albert R."/>
            <person name="Binder M."/>
            <person name="Bloem J."/>
            <person name="Labutti K."/>
            <person name="Salamov A."/>
            <person name="Andreopoulos B."/>
            <person name="Baker S."/>
            <person name="Barry K."/>
            <person name="Bills G."/>
            <person name="Bluhm B."/>
            <person name="Cannon C."/>
            <person name="Castanera R."/>
            <person name="Culley D."/>
            <person name="Daum C."/>
            <person name="Ezra D."/>
            <person name="Gonzalez J."/>
            <person name="Henrissat B."/>
            <person name="Kuo A."/>
            <person name="Liang C."/>
            <person name="Lipzen A."/>
            <person name="Lutzoni F."/>
            <person name="Magnuson J."/>
            <person name="Mondo S."/>
            <person name="Nolan M."/>
            <person name="Ohm R."/>
            <person name="Pangilinan J."/>
            <person name="Park H.-J."/>
            <person name="Ramirez L."/>
            <person name="Alfaro M."/>
            <person name="Sun H."/>
            <person name="Tritt A."/>
            <person name="Yoshinaga Y."/>
            <person name="Zwiers L.-H."/>
            <person name="Turgeon B."/>
            <person name="Goodwin S."/>
            <person name="Spatafora J."/>
            <person name="Crous P."/>
            <person name="Grigoriev I."/>
        </authorList>
    </citation>
    <scope>NUCLEOTIDE SEQUENCE</scope>
    <source>
        <strain evidence="7">CBS 183.55</strain>
    </source>
</reference>
<feature type="signal peptide" evidence="5">
    <location>
        <begin position="1"/>
        <end position="22"/>
    </location>
</feature>
<dbReference type="Gene3D" id="3.40.462.20">
    <property type="match status" value="1"/>
</dbReference>
<evidence type="ECO:0000256" key="5">
    <source>
        <dbReference type="SAM" id="SignalP"/>
    </source>
</evidence>
<evidence type="ECO:0000256" key="1">
    <source>
        <dbReference type="ARBA" id="ARBA00005466"/>
    </source>
</evidence>
<dbReference type="Gene3D" id="3.30.43.10">
    <property type="entry name" value="Uridine Diphospho-n-acetylenolpyruvylglucosamine Reductase, domain 2"/>
    <property type="match status" value="1"/>
</dbReference>
<accession>A0A6A5R548</accession>
<dbReference type="InterPro" id="IPR006094">
    <property type="entry name" value="Oxid_FAD_bind_N"/>
</dbReference>
<dbReference type="InterPro" id="IPR016167">
    <property type="entry name" value="FAD-bd_PCMH_sub1"/>
</dbReference>
<keyword evidence="5" id="KW-0732">Signal</keyword>
<keyword evidence="3" id="KW-0274">FAD</keyword>
<dbReference type="PANTHER" id="PTHR42973:SF8">
    <property type="entry name" value="FAD-BINDING PCMH-TYPE DOMAIN-CONTAINING PROTEIN"/>
    <property type="match status" value="1"/>
</dbReference>
<dbReference type="SUPFAM" id="SSF56176">
    <property type="entry name" value="FAD-binding/transporter-associated domain-like"/>
    <property type="match status" value="1"/>
</dbReference>
<evidence type="ECO:0000256" key="4">
    <source>
        <dbReference type="ARBA" id="ARBA00023002"/>
    </source>
</evidence>
<protein>
    <submittedName>
        <fullName evidence="7">FAD-binding domain-containing protein</fullName>
    </submittedName>
</protein>
<dbReference type="GeneID" id="54355109"/>
<organism evidence="7 8">
    <name type="scientific">Didymella exigua CBS 183.55</name>
    <dbReference type="NCBI Taxonomy" id="1150837"/>
    <lineage>
        <taxon>Eukaryota</taxon>
        <taxon>Fungi</taxon>
        <taxon>Dikarya</taxon>
        <taxon>Ascomycota</taxon>
        <taxon>Pezizomycotina</taxon>
        <taxon>Dothideomycetes</taxon>
        <taxon>Pleosporomycetidae</taxon>
        <taxon>Pleosporales</taxon>
        <taxon>Pleosporineae</taxon>
        <taxon>Didymellaceae</taxon>
        <taxon>Didymella</taxon>
    </lineage>
</organism>